<dbReference type="SUPFAM" id="SSF53335">
    <property type="entry name" value="S-adenosyl-L-methionine-dependent methyltransferases"/>
    <property type="match status" value="1"/>
</dbReference>
<evidence type="ECO:0000256" key="1">
    <source>
        <dbReference type="ARBA" id="ARBA00022490"/>
    </source>
</evidence>
<dbReference type="InterPro" id="IPR029063">
    <property type="entry name" value="SAM-dependent_MTases_sf"/>
</dbReference>
<feature type="binding site" evidence="7 8">
    <location>
        <position position="104"/>
    </location>
    <ligand>
        <name>S-adenosyl-L-methionine</name>
        <dbReference type="ChEBI" id="CHEBI:59789"/>
    </ligand>
</feature>
<dbReference type="HAMAP" id="MF_00607">
    <property type="entry name" value="16SrRNA_methyltr_A"/>
    <property type="match status" value="1"/>
</dbReference>
<evidence type="ECO:0000313" key="11">
    <source>
        <dbReference type="Proteomes" id="UP000738126"/>
    </source>
</evidence>
<dbReference type="SMART" id="SM00650">
    <property type="entry name" value="rADc"/>
    <property type="match status" value="1"/>
</dbReference>
<proteinExistence type="inferred from homology"/>
<keyword evidence="6 7" id="KW-0694">RNA-binding</keyword>
<feature type="domain" description="Ribosomal RNA adenine methylase transferase N-terminal" evidence="9">
    <location>
        <begin position="19"/>
        <end position="189"/>
    </location>
</feature>
<dbReference type="InterPro" id="IPR011530">
    <property type="entry name" value="rRNA_adenine_dimethylase"/>
</dbReference>
<comment type="function">
    <text evidence="7">Specifically dimethylates two adjacent adenosines (A1518 and A1519) in the loop of a conserved hairpin near the 3'-end of 16S rRNA in the 30S particle. May play a critical role in biogenesis of 30S subunits.</text>
</comment>
<dbReference type="InterPro" id="IPR023165">
    <property type="entry name" value="rRNA_Ade_diMease-like_C"/>
</dbReference>
<comment type="caution">
    <text evidence="10">The sequence shown here is derived from an EMBL/GenBank/DDBJ whole genome shotgun (WGS) entry which is preliminary data.</text>
</comment>
<dbReference type="PANTHER" id="PTHR11727:SF7">
    <property type="entry name" value="DIMETHYLADENOSINE TRANSFERASE-RELATED"/>
    <property type="match status" value="1"/>
</dbReference>
<keyword evidence="2 7" id="KW-0698">rRNA processing</keyword>
<gene>
    <name evidence="7" type="primary">rsmA</name>
    <name evidence="7" type="synonym">ksgA</name>
    <name evidence="10" type="ORF">CKO13_08970</name>
</gene>
<dbReference type="InterPro" id="IPR001737">
    <property type="entry name" value="KsgA/Erm"/>
</dbReference>
<sequence length="262" mass="28166">MSHRPRRRFGQNFLRDPAIVQRMVTAIAPRPGQALLEIGPGEGALTAPLLERLGALTAVELDRDLAAALRERLGPGLTVIEGDATTLDLAALAPAEGRLRVAGNLPYNVSTPILFHLLAAAERIEDLHLLLQREVVERMAAPPGSRVRGRLSVMVQYRCAVERCFNVPAGAFFPAPKVISSFVRLTPHRPLPVAARDEGVLQGLVAAAFAARRKTLRNSLRRWLSPAAIEAAGVDAGARAETLSVAEFVRLADAAAEQPRPA</sequence>
<protein>
    <recommendedName>
        <fullName evidence="7">Ribosomal RNA small subunit methyltransferase A</fullName>
        <ecNumber evidence="7">2.1.1.182</ecNumber>
    </recommendedName>
    <alternativeName>
        <fullName evidence="7">16S rRNA (adenine(1518)-N(6)/adenine(1519)-N(6))-dimethyltransferase</fullName>
    </alternativeName>
    <alternativeName>
        <fullName evidence="7">16S rRNA dimethyladenosine transferase</fullName>
    </alternativeName>
    <alternativeName>
        <fullName evidence="7">16S rRNA dimethylase</fullName>
    </alternativeName>
    <alternativeName>
        <fullName evidence="7">S-adenosylmethionine-6-N', N'-adenosyl(rRNA) dimethyltransferase</fullName>
    </alternativeName>
</protein>
<name>A0ABS1E6M7_9GAMM</name>
<dbReference type="InterPro" id="IPR020596">
    <property type="entry name" value="rRNA_Ade_Mease_Trfase_CS"/>
</dbReference>
<evidence type="ECO:0000313" key="10">
    <source>
        <dbReference type="EMBL" id="MBK1727148.1"/>
    </source>
</evidence>
<organism evidence="10 11">
    <name type="scientific">Halorhodospira neutriphila</name>
    <dbReference type="NCBI Taxonomy" id="168379"/>
    <lineage>
        <taxon>Bacteria</taxon>
        <taxon>Pseudomonadati</taxon>
        <taxon>Pseudomonadota</taxon>
        <taxon>Gammaproteobacteria</taxon>
        <taxon>Chromatiales</taxon>
        <taxon>Ectothiorhodospiraceae</taxon>
        <taxon>Halorhodospira</taxon>
    </lineage>
</organism>
<comment type="similarity">
    <text evidence="7">Belongs to the class I-like SAM-binding methyltransferase superfamily. rRNA adenine N(6)-methyltransferase family. RsmA subfamily.</text>
</comment>
<evidence type="ECO:0000259" key="9">
    <source>
        <dbReference type="SMART" id="SM00650"/>
    </source>
</evidence>
<feature type="binding site" evidence="7 8">
    <location>
        <position position="39"/>
    </location>
    <ligand>
        <name>S-adenosyl-L-methionine</name>
        <dbReference type="ChEBI" id="CHEBI:59789"/>
    </ligand>
</feature>
<dbReference type="Gene3D" id="1.10.8.100">
    <property type="entry name" value="Ribosomal RNA adenine dimethylase-like, domain 2"/>
    <property type="match status" value="1"/>
</dbReference>
<feature type="binding site" evidence="7 8">
    <location>
        <position position="14"/>
    </location>
    <ligand>
        <name>S-adenosyl-L-methionine</name>
        <dbReference type="ChEBI" id="CHEBI:59789"/>
    </ligand>
</feature>
<feature type="binding site" evidence="7 8">
    <location>
        <position position="60"/>
    </location>
    <ligand>
        <name>S-adenosyl-L-methionine</name>
        <dbReference type="ChEBI" id="CHEBI:59789"/>
    </ligand>
</feature>
<keyword evidence="5 7" id="KW-0949">S-adenosyl-L-methionine</keyword>
<dbReference type="RefSeq" id="WP_200259838.1">
    <property type="nucleotide sequence ID" value="NZ_NRSH01000104.1"/>
</dbReference>
<feature type="binding site" evidence="7 8">
    <location>
        <position position="83"/>
    </location>
    <ligand>
        <name>S-adenosyl-L-methionine</name>
        <dbReference type="ChEBI" id="CHEBI:59789"/>
    </ligand>
</feature>
<dbReference type="EMBL" id="NRSH01000104">
    <property type="protein sequence ID" value="MBK1727148.1"/>
    <property type="molecule type" value="Genomic_DNA"/>
</dbReference>
<feature type="binding site" evidence="7 8">
    <location>
        <position position="12"/>
    </location>
    <ligand>
        <name>S-adenosyl-L-methionine</name>
        <dbReference type="ChEBI" id="CHEBI:59789"/>
    </ligand>
</feature>
<dbReference type="PROSITE" id="PS51689">
    <property type="entry name" value="SAM_RNA_A_N6_MT"/>
    <property type="match status" value="1"/>
</dbReference>
<keyword evidence="4 7" id="KW-0808">Transferase</keyword>
<evidence type="ECO:0000256" key="3">
    <source>
        <dbReference type="ARBA" id="ARBA00022603"/>
    </source>
</evidence>
<dbReference type="EC" id="2.1.1.182" evidence="7"/>
<evidence type="ECO:0000256" key="2">
    <source>
        <dbReference type="ARBA" id="ARBA00022552"/>
    </source>
</evidence>
<keyword evidence="1 7" id="KW-0963">Cytoplasm</keyword>
<reference evidence="10 11" key="1">
    <citation type="journal article" date="2020" name="Microorganisms">
        <title>Osmotic Adaptation and Compatible Solute Biosynthesis of Phototrophic Bacteria as Revealed from Genome Analyses.</title>
        <authorList>
            <person name="Imhoff J.F."/>
            <person name="Rahn T."/>
            <person name="Kunzel S."/>
            <person name="Keller A."/>
            <person name="Neulinger S.C."/>
        </authorList>
    </citation>
    <scope>NUCLEOTIDE SEQUENCE [LARGE SCALE GENOMIC DNA]</scope>
    <source>
        <strain evidence="10 11">DSM 15116</strain>
    </source>
</reference>
<dbReference type="CDD" id="cd02440">
    <property type="entry name" value="AdoMet_MTases"/>
    <property type="match status" value="1"/>
</dbReference>
<comment type="subcellular location">
    <subcellularLocation>
        <location evidence="7">Cytoplasm</location>
    </subcellularLocation>
</comment>
<evidence type="ECO:0000256" key="8">
    <source>
        <dbReference type="PROSITE-ProRule" id="PRU01026"/>
    </source>
</evidence>
<comment type="catalytic activity">
    <reaction evidence="7">
        <text>adenosine(1518)/adenosine(1519) in 16S rRNA + 4 S-adenosyl-L-methionine = N(6)-dimethyladenosine(1518)/N(6)-dimethyladenosine(1519) in 16S rRNA + 4 S-adenosyl-L-homocysteine + 4 H(+)</text>
        <dbReference type="Rhea" id="RHEA:19609"/>
        <dbReference type="Rhea" id="RHEA-COMP:10232"/>
        <dbReference type="Rhea" id="RHEA-COMP:10233"/>
        <dbReference type="ChEBI" id="CHEBI:15378"/>
        <dbReference type="ChEBI" id="CHEBI:57856"/>
        <dbReference type="ChEBI" id="CHEBI:59789"/>
        <dbReference type="ChEBI" id="CHEBI:74411"/>
        <dbReference type="ChEBI" id="CHEBI:74493"/>
        <dbReference type="EC" id="2.1.1.182"/>
    </reaction>
</comment>
<dbReference type="Proteomes" id="UP000738126">
    <property type="component" value="Unassembled WGS sequence"/>
</dbReference>
<keyword evidence="11" id="KW-1185">Reference proteome</keyword>
<evidence type="ECO:0000256" key="5">
    <source>
        <dbReference type="ARBA" id="ARBA00022691"/>
    </source>
</evidence>
<dbReference type="PROSITE" id="PS01131">
    <property type="entry name" value="RRNA_A_DIMETH"/>
    <property type="match status" value="1"/>
</dbReference>
<evidence type="ECO:0000256" key="7">
    <source>
        <dbReference type="HAMAP-Rule" id="MF_00607"/>
    </source>
</evidence>
<keyword evidence="3 7" id="KW-0489">Methyltransferase</keyword>
<dbReference type="PANTHER" id="PTHR11727">
    <property type="entry name" value="DIMETHYLADENOSINE TRANSFERASE"/>
    <property type="match status" value="1"/>
</dbReference>
<dbReference type="Pfam" id="PF00398">
    <property type="entry name" value="RrnaAD"/>
    <property type="match status" value="1"/>
</dbReference>
<dbReference type="InterPro" id="IPR020598">
    <property type="entry name" value="rRNA_Ade_methylase_Trfase_N"/>
</dbReference>
<dbReference type="NCBIfam" id="TIGR00755">
    <property type="entry name" value="ksgA"/>
    <property type="match status" value="1"/>
</dbReference>
<accession>A0ABS1E6M7</accession>
<dbReference type="Gene3D" id="3.40.50.150">
    <property type="entry name" value="Vaccinia Virus protein VP39"/>
    <property type="match status" value="1"/>
</dbReference>
<evidence type="ECO:0000256" key="4">
    <source>
        <dbReference type="ARBA" id="ARBA00022679"/>
    </source>
</evidence>
<evidence type="ECO:0000256" key="6">
    <source>
        <dbReference type="ARBA" id="ARBA00022884"/>
    </source>
</evidence>